<dbReference type="EMBL" id="LAZR01038335">
    <property type="protein sequence ID" value="KKL19833.1"/>
    <property type="molecule type" value="Genomic_DNA"/>
</dbReference>
<dbReference type="AlphaFoldDB" id="A0A0F9E705"/>
<organism evidence="1">
    <name type="scientific">marine sediment metagenome</name>
    <dbReference type="NCBI Taxonomy" id="412755"/>
    <lineage>
        <taxon>unclassified sequences</taxon>
        <taxon>metagenomes</taxon>
        <taxon>ecological metagenomes</taxon>
    </lineage>
</organism>
<protein>
    <submittedName>
        <fullName evidence="1">Uncharacterized protein</fullName>
    </submittedName>
</protein>
<comment type="caution">
    <text evidence="1">The sequence shown here is derived from an EMBL/GenBank/DDBJ whole genome shotgun (WGS) entry which is preliminary data.</text>
</comment>
<proteinExistence type="predicted"/>
<accession>A0A0F9E705</accession>
<sequence length="56" mass="6465">MTSGERVIRAIEFTYPDRVPLCHGVLPAAWYAYGENLRKTVEKYPRDLRKRSAVSP</sequence>
<evidence type="ECO:0000313" key="1">
    <source>
        <dbReference type="EMBL" id="KKL19833.1"/>
    </source>
</evidence>
<reference evidence="1" key="1">
    <citation type="journal article" date="2015" name="Nature">
        <title>Complex archaea that bridge the gap between prokaryotes and eukaryotes.</title>
        <authorList>
            <person name="Spang A."/>
            <person name="Saw J.H."/>
            <person name="Jorgensen S.L."/>
            <person name="Zaremba-Niedzwiedzka K."/>
            <person name="Martijn J."/>
            <person name="Lind A.E."/>
            <person name="van Eijk R."/>
            <person name="Schleper C."/>
            <person name="Guy L."/>
            <person name="Ettema T.J."/>
        </authorList>
    </citation>
    <scope>NUCLEOTIDE SEQUENCE</scope>
</reference>
<feature type="non-terminal residue" evidence="1">
    <location>
        <position position="56"/>
    </location>
</feature>
<gene>
    <name evidence="1" type="ORF">LCGC14_2461520</name>
</gene>
<name>A0A0F9E705_9ZZZZ</name>